<feature type="region of interest" description="Disordered" evidence="1">
    <location>
        <begin position="96"/>
        <end position="213"/>
    </location>
</feature>
<dbReference type="Proteomes" id="UP001272987">
    <property type="component" value="Unassembled WGS sequence"/>
</dbReference>
<keyword evidence="3" id="KW-1185">Reference proteome</keyword>
<reference evidence="2 3" key="1">
    <citation type="journal article" date="2023" name="Microb. Genom.">
        <title>Mesoterricola silvestris gen. nov., sp. nov., Mesoterricola sediminis sp. nov., Geothrix oryzae sp. nov., Geothrix edaphica sp. nov., Geothrix rubra sp. nov., and Geothrix limicola sp. nov., six novel members of Acidobacteriota isolated from soils.</title>
        <authorList>
            <person name="Weisberg A.J."/>
            <person name="Pearce E."/>
            <person name="Kramer C.G."/>
            <person name="Chang J.H."/>
            <person name="Clarke C.R."/>
        </authorList>
    </citation>
    <scope>NUCLEOTIDE SEQUENCE [LARGE SCALE GENOMIC DNA]</scope>
    <source>
        <strain evidence="2 3">NB05-1H</strain>
    </source>
</reference>
<feature type="compositionally biased region" description="Basic and acidic residues" evidence="1">
    <location>
        <begin position="181"/>
        <end position="190"/>
    </location>
</feature>
<protein>
    <submittedName>
        <fullName evidence="2">Uncharacterized protein</fullName>
    </submittedName>
</protein>
<dbReference type="RefSeq" id="WP_319167341.1">
    <property type="nucleotide sequence ID" value="NZ_JARAWP010000040.1"/>
</dbReference>
<evidence type="ECO:0000313" key="2">
    <source>
        <dbReference type="EMBL" id="MDX3024960.1"/>
    </source>
</evidence>
<gene>
    <name evidence="2" type="ORF">PV666_44915</name>
</gene>
<proteinExistence type="predicted"/>
<evidence type="ECO:0000313" key="3">
    <source>
        <dbReference type="Proteomes" id="UP001272987"/>
    </source>
</evidence>
<comment type="caution">
    <text evidence="2">The sequence shown here is derived from an EMBL/GenBank/DDBJ whole genome shotgun (WGS) entry which is preliminary data.</text>
</comment>
<accession>A0ABU4MBY4</accession>
<organism evidence="2 3">
    <name type="scientific">Streptomyces acidiscabies</name>
    <dbReference type="NCBI Taxonomy" id="42234"/>
    <lineage>
        <taxon>Bacteria</taxon>
        <taxon>Bacillati</taxon>
        <taxon>Actinomycetota</taxon>
        <taxon>Actinomycetes</taxon>
        <taxon>Kitasatosporales</taxon>
        <taxon>Streptomycetaceae</taxon>
        <taxon>Streptomyces</taxon>
    </lineage>
</organism>
<name>A0ABU4MBY4_9ACTN</name>
<evidence type="ECO:0000256" key="1">
    <source>
        <dbReference type="SAM" id="MobiDB-lite"/>
    </source>
</evidence>
<dbReference type="EMBL" id="JARAWP010000040">
    <property type="protein sequence ID" value="MDX3024960.1"/>
    <property type="molecule type" value="Genomic_DNA"/>
</dbReference>
<sequence>MTRTRHTTVPDTSRTRLAPAHRADRILTVVEGLLFDLAQQAARFGARTDPWAQLAVYEAFASPPQRTPMTDWIEQALGPVVQRPLSDYHSRSPRLERRAATARAGQVHPIGNEGPDRTPRQPRPLYPDGHRGHPRRPPLLRNRLGISTASRRPHLHAEEEHSAVGPMPGALSGIRYAAARTDAETQEPGRRTPTRSRRRSRDGQSTPNGDTRA</sequence>
<feature type="compositionally biased region" description="Polar residues" evidence="1">
    <location>
        <begin position="203"/>
        <end position="213"/>
    </location>
</feature>